<organism evidence="1 2">
    <name type="scientific">Xanthomonas arboricola pv. pruni str. MAFF 311562</name>
    <dbReference type="NCBI Taxonomy" id="1414836"/>
    <lineage>
        <taxon>Bacteria</taxon>
        <taxon>Pseudomonadati</taxon>
        <taxon>Pseudomonadota</taxon>
        <taxon>Gammaproteobacteria</taxon>
        <taxon>Lysobacterales</taxon>
        <taxon>Lysobacteraceae</taxon>
        <taxon>Xanthomonas</taxon>
    </lineage>
</organism>
<reference evidence="1 2" key="1">
    <citation type="submission" date="2014-01" db="EMBL/GenBank/DDBJ databases">
        <title>Genome sequence and analysis of Xanthomonas arboricola pv. pruni.</title>
        <authorList>
            <person name="Fujikawa T."/>
            <person name="Nakazono-Nagaoka E."/>
        </authorList>
    </citation>
    <scope>NUCLEOTIDE SEQUENCE [LARGE SCALE GENOMIC DNA]</scope>
    <source>
        <strain evidence="2">MAFF 311562</strain>
    </source>
</reference>
<comment type="caution">
    <text evidence="1">The sequence shown here is derived from an EMBL/GenBank/DDBJ whole genome shotgun (WGS) entry which is preliminary data.</text>
</comment>
<evidence type="ECO:0000313" key="2">
    <source>
        <dbReference type="Proteomes" id="UP000019143"/>
    </source>
</evidence>
<evidence type="ECO:0000313" key="1">
    <source>
        <dbReference type="EMBL" id="GAE49337.1"/>
    </source>
</evidence>
<dbReference type="EMBL" id="BAVB01000193">
    <property type="protein sequence ID" value="GAE49337.1"/>
    <property type="molecule type" value="Genomic_DNA"/>
</dbReference>
<accession>W4RYW2</accession>
<dbReference type="Proteomes" id="UP000019143">
    <property type="component" value="Unassembled WGS sequence"/>
</dbReference>
<sequence>MRHASSKPMALRPALALQSCRCGQPLRIVLHRRTIVMIAL</sequence>
<protein>
    <submittedName>
        <fullName evidence="1">Uncharacterized protein</fullName>
    </submittedName>
</protein>
<gene>
    <name evidence="1" type="ORF">XPU_0869</name>
</gene>
<feature type="non-terminal residue" evidence="1">
    <location>
        <position position="40"/>
    </location>
</feature>
<name>W4RYW2_9XANT</name>
<dbReference type="AlphaFoldDB" id="W4RYW2"/>
<proteinExistence type="predicted"/>